<protein>
    <submittedName>
        <fullName evidence="7">Sugar (And other) transporter family protein</fullName>
    </submittedName>
</protein>
<proteinExistence type="predicted"/>
<evidence type="ECO:0000256" key="4">
    <source>
        <dbReference type="ARBA" id="ARBA00022989"/>
    </source>
</evidence>
<dbReference type="InterPro" id="IPR011701">
    <property type="entry name" value="MFS"/>
</dbReference>
<reference evidence="7 8" key="1">
    <citation type="journal article" date="2015" name="Genome Announc.">
        <title>Genome sequencing of 18 francisella strains to aid in assay development and testing.</title>
        <authorList>
            <person name="Johnson S.L."/>
            <person name="Daligault H.E."/>
            <person name="Davenport K.W."/>
            <person name="Coyne S.R."/>
            <person name="Frey K.G."/>
            <person name="Koroleva G.I."/>
            <person name="Broomall S.M."/>
            <person name="Bishop-Lilly K.A."/>
            <person name="Bruce D.C."/>
            <person name="Chertkov O."/>
            <person name="Freitas T."/>
            <person name="Jaissle J."/>
            <person name="Ladner J.T."/>
            <person name="Rosenzweig C.N."/>
            <person name="Gibbons H.S."/>
            <person name="Palacios G.F."/>
            <person name="Redden C.L."/>
            <person name="Xu Y."/>
            <person name="Minogue T.D."/>
            <person name="Chain P.S."/>
        </authorList>
    </citation>
    <scope>NUCLEOTIDE SEQUENCE [LARGE SCALE GENOMIC DNA]</scope>
    <source>
        <strain evidence="7 8">LVS</strain>
    </source>
</reference>
<keyword evidence="3" id="KW-0812">Transmembrane</keyword>
<dbReference type="EMBL" id="CP009694">
    <property type="protein sequence ID" value="AJI59508.1"/>
    <property type="molecule type" value="Genomic_DNA"/>
</dbReference>
<dbReference type="InterPro" id="IPR020846">
    <property type="entry name" value="MFS_dom"/>
</dbReference>
<dbReference type="InterPro" id="IPR036259">
    <property type="entry name" value="MFS_trans_sf"/>
</dbReference>
<name>A0AAI8FTF6_FRATH</name>
<evidence type="ECO:0000259" key="6">
    <source>
        <dbReference type="PROSITE" id="PS50850"/>
    </source>
</evidence>
<feature type="domain" description="Major facilitator superfamily (MFS) profile" evidence="6">
    <location>
        <begin position="9"/>
        <end position="148"/>
    </location>
</feature>
<evidence type="ECO:0000256" key="1">
    <source>
        <dbReference type="ARBA" id="ARBA00004141"/>
    </source>
</evidence>
<dbReference type="PROSITE" id="PS50850">
    <property type="entry name" value="MFS"/>
    <property type="match status" value="1"/>
</dbReference>
<dbReference type="GO" id="GO:0016020">
    <property type="term" value="C:membrane"/>
    <property type="evidence" value="ECO:0007669"/>
    <property type="project" value="UniProtKB-SubCell"/>
</dbReference>
<accession>A0AAI8FTF6</accession>
<keyword evidence="5" id="KW-0472">Membrane</keyword>
<organism evidence="7 8">
    <name type="scientific">Francisella tularensis subsp. holarctica (strain LVS)</name>
    <dbReference type="NCBI Taxonomy" id="376619"/>
    <lineage>
        <taxon>Bacteria</taxon>
        <taxon>Pseudomonadati</taxon>
        <taxon>Pseudomonadota</taxon>
        <taxon>Gammaproteobacteria</taxon>
        <taxon>Thiotrichales</taxon>
        <taxon>Francisellaceae</taxon>
        <taxon>Francisella</taxon>
    </lineage>
</organism>
<keyword evidence="2" id="KW-0813">Transport</keyword>
<keyword evidence="4" id="KW-1133">Transmembrane helix</keyword>
<dbReference type="PANTHER" id="PTHR42718">
    <property type="entry name" value="MAJOR FACILITATOR SUPERFAMILY MULTIDRUG TRANSPORTER MFSC"/>
    <property type="match status" value="1"/>
</dbReference>
<dbReference type="Gene3D" id="1.20.1720.10">
    <property type="entry name" value="Multidrug resistance protein D"/>
    <property type="match status" value="1"/>
</dbReference>
<evidence type="ECO:0000256" key="2">
    <source>
        <dbReference type="ARBA" id="ARBA00022448"/>
    </source>
</evidence>
<dbReference type="GO" id="GO:0022857">
    <property type="term" value="F:transmembrane transporter activity"/>
    <property type="evidence" value="ECO:0007669"/>
    <property type="project" value="InterPro"/>
</dbReference>
<gene>
    <name evidence="7" type="ORF">AW21_1495</name>
</gene>
<evidence type="ECO:0000313" key="7">
    <source>
        <dbReference type="EMBL" id="AJI59508.1"/>
    </source>
</evidence>
<dbReference type="Pfam" id="PF07690">
    <property type="entry name" value="MFS_1"/>
    <property type="match status" value="1"/>
</dbReference>
<evidence type="ECO:0000256" key="3">
    <source>
        <dbReference type="ARBA" id="ARBA00022692"/>
    </source>
</evidence>
<dbReference type="AlphaFoldDB" id="A0AAI8FTF6"/>
<dbReference type="PANTHER" id="PTHR42718:SF9">
    <property type="entry name" value="MAJOR FACILITATOR SUPERFAMILY MULTIDRUG TRANSPORTER MFSC"/>
    <property type="match status" value="1"/>
</dbReference>
<evidence type="ECO:0000313" key="8">
    <source>
        <dbReference type="Proteomes" id="UP000031874"/>
    </source>
</evidence>
<dbReference type="SUPFAM" id="SSF103473">
    <property type="entry name" value="MFS general substrate transporter"/>
    <property type="match status" value="1"/>
</dbReference>
<dbReference type="Proteomes" id="UP000031874">
    <property type="component" value="Chromosome"/>
</dbReference>
<evidence type="ECO:0000256" key="5">
    <source>
        <dbReference type="ARBA" id="ARBA00023136"/>
    </source>
</evidence>
<sequence length="148" mass="16038">MKKINFNIVMMAIVTIMGMDLIDTTVMNNILPKIAESLDTTPVHLKMGISIYMIVMGMFLPLSSWMAEKIGYKSTLIFAASGFGLFSLLSGIATSDTELFIFRGIQGLFAAFSAPVAGLAYLKFSENMLEGTASLSNYTLIMAIAGQI</sequence>
<comment type="subcellular location">
    <subcellularLocation>
        <location evidence="1">Membrane</location>
        <topology evidence="1">Multi-pass membrane protein</topology>
    </subcellularLocation>
</comment>